<evidence type="ECO:0008006" key="2">
    <source>
        <dbReference type="Google" id="ProtNLM"/>
    </source>
</evidence>
<comment type="caution">
    <text evidence="1">The sequence shown here is derived from an EMBL/GenBank/DDBJ whole genome shotgun (WGS) entry which is preliminary data.</text>
</comment>
<reference evidence="1" key="1">
    <citation type="journal article" date="2015" name="Nature">
        <title>Complex archaea that bridge the gap between prokaryotes and eukaryotes.</title>
        <authorList>
            <person name="Spang A."/>
            <person name="Saw J.H."/>
            <person name="Jorgensen S.L."/>
            <person name="Zaremba-Niedzwiedzka K."/>
            <person name="Martijn J."/>
            <person name="Lind A.E."/>
            <person name="van Eijk R."/>
            <person name="Schleper C."/>
            <person name="Guy L."/>
            <person name="Ettema T.J."/>
        </authorList>
    </citation>
    <scope>NUCLEOTIDE SEQUENCE</scope>
</reference>
<sequence length="106" mass="11672">MGISTRFLNRDVEVKRLTYSGTPKKGVFGVVATFKGYLRPLTEVQASANGFQFGQGFSLLADESADIKESDEITIEGKKYKVQGVANHDRGGLQHKRAILSLPEKQ</sequence>
<proteinExistence type="predicted"/>
<protein>
    <recommendedName>
        <fullName evidence="2">Phage head-tail adaptor</fullName>
    </recommendedName>
</protein>
<dbReference type="AlphaFoldDB" id="A0A0F9MQH6"/>
<evidence type="ECO:0000313" key="1">
    <source>
        <dbReference type="EMBL" id="KKM78985.1"/>
    </source>
</evidence>
<gene>
    <name evidence="1" type="ORF">LCGC14_1354520</name>
</gene>
<organism evidence="1">
    <name type="scientific">marine sediment metagenome</name>
    <dbReference type="NCBI Taxonomy" id="412755"/>
    <lineage>
        <taxon>unclassified sequences</taxon>
        <taxon>metagenomes</taxon>
        <taxon>ecological metagenomes</taxon>
    </lineage>
</organism>
<dbReference type="EMBL" id="LAZR01008402">
    <property type="protein sequence ID" value="KKM78985.1"/>
    <property type="molecule type" value="Genomic_DNA"/>
</dbReference>
<name>A0A0F9MQH6_9ZZZZ</name>
<accession>A0A0F9MQH6</accession>